<name>A0A7I7YG35_9MYCO</name>
<dbReference type="SUPFAM" id="SSF55608">
    <property type="entry name" value="Homing endonucleases"/>
    <property type="match status" value="1"/>
</dbReference>
<accession>A0A7I7YG35</accession>
<dbReference type="InterPro" id="IPR027434">
    <property type="entry name" value="Homing_endonucl"/>
</dbReference>
<dbReference type="AlphaFoldDB" id="A0A7I7YG35"/>
<dbReference type="Gene3D" id="3.10.28.10">
    <property type="entry name" value="Homing endonucleases"/>
    <property type="match status" value="1"/>
</dbReference>
<protein>
    <recommendedName>
        <fullName evidence="3">Homing endonuclease LAGLIDADG domain-containing protein</fullName>
    </recommendedName>
</protein>
<organism evidence="1 2">
    <name type="scientific">Mycobacterium conspicuum</name>
    <dbReference type="NCBI Taxonomy" id="44010"/>
    <lineage>
        <taxon>Bacteria</taxon>
        <taxon>Bacillati</taxon>
        <taxon>Actinomycetota</taxon>
        <taxon>Actinomycetes</taxon>
        <taxon>Mycobacteriales</taxon>
        <taxon>Mycobacteriaceae</taxon>
        <taxon>Mycobacterium</taxon>
    </lineage>
</organism>
<evidence type="ECO:0000313" key="2">
    <source>
        <dbReference type="Proteomes" id="UP000467385"/>
    </source>
</evidence>
<evidence type="ECO:0000313" key="1">
    <source>
        <dbReference type="EMBL" id="BBZ40755.1"/>
    </source>
</evidence>
<reference evidence="1 2" key="1">
    <citation type="journal article" date="2019" name="Emerg. Microbes Infect.">
        <title>Comprehensive subspecies identification of 175 nontuberculous mycobacteria species based on 7547 genomic profiles.</title>
        <authorList>
            <person name="Matsumoto Y."/>
            <person name="Kinjo T."/>
            <person name="Motooka D."/>
            <person name="Nabeya D."/>
            <person name="Jung N."/>
            <person name="Uechi K."/>
            <person name="Horii T."/>
            <person name="Iida T."/>
            <person name="Fujita J."/>
            <person name="Nakamura S."/>
        </authorList>
    </citation>
    <scope>NUCLEOTIDE SEQUENCE [LARGE SCALE GENOMIC DNA]</scope>
    <source>
        <strain evidence="1 2">JCM 14738</strain>
    </source>
</reference>
<sequence>MLVQQATEEFIRGLIDSDGCRVVANDRGVRSVRYHFSNRSDDIRALFCDALDKLGIAWTTPAKYQVASTARLRSPASTSSSVPSHDYRRGTVRRCPLHVVAGLRWSRW</sequence>
<evidence type="ECO:0008006" key="3">
    <source>
        <dbReference type="Google" id="ProtNLM"/>
    </source>
</evidence>
<dbReference type="Proteomes" id="UP000467385">
    <property type="component" value="Chromosome"/>
</dbReference>
<gene>
    <name evidence="1" type="ORF">MCNS_38180</name>
</gene>
<dbReference type="EMBL" id="AP022613">
    <property type="protein sequence ID" value="BBZ40755.1"/>
    <property type="molecule type" value="Genomic_DNA"/>
</dbReference>
<keyword evidence="2" id="KW-1185">Reference proteome</keyword>
<proteinExistence type="predicted"/>